<gene>
    <name evidence="2" type="ORF">B0H67DRAFT_464300</name>
</gene>
<keyword evidence="3" id="KW-1185">Reference proteome</keyword>
<keyword evidence="1" id="KW-0812">Transmembrane</keyword>
<keyword evidence="1" id="KW-0472">Membrane</keyword>
<comment type="caution">
    <text evidence="2">The sequence shown here is derived from an EMBL/GenBank/DDBJ whole genome shotgun (WGS) entry which is preliminary data.</text>
</comment>
<evidence type="ECO:0000313" key="3">
    <source>
        <dbReference type="Proteomes" id="UP001172102"/>
    </source>
</evidence>
<feature type="transmembrane region" description="Helical" evidence="1">
    <location>
        <begin position="112"/>
        <end position="138"/>
    </location>
</feature>
<dbReference type="Proteomes" id="UP001172102">
    <property type="component" value="Unassembled WGS sequence"/>
</dbReference>
<reference evidence="2" key="1">
    <citation type="submission" date="2023-06" db="EMBL/GenBank/DDBJ databases">
        <title>Genome-scale phylogeny and comparative genomics of the fungal order Sordariales.</title>
        <authorList>
            <consortium name="Lawrence Berkeley National Laboratory"/>
            <person name="Hensen N."/>
            <person name="Bonometti L."/>
            <person name="Westerberg I."/>
            <person name="Brannstrom I.O."/>
            <person name="Guillou S."/>
            <person name="Cros-Aarteil S."/>
            <person name="Calhoun S."/>
            <person name="Haridas S."/>
            <person name="Kuo A."/>
            <person name="Mondo S."/>
            <person name="Pangilinan J."/>
            <person name="Riley R."/>
            <person name="Labutti K."/>
            <person name="Andreopoulos B."/>
            <person name="Lipzen A."/>
            <person name="Chen C."/>
            <person name="Yanf M."/>
            <person name="Daum C."/>
            <person name="Ng V."/>
            <person name="Clum A."/>
            <person name="Steindorff A."/>
            <person name="Ohm R."/>
            <person name="Martin F."/>
            <person name="Silar P."/>
            <person name="Natvig D."/>
            <person name="Lalanne C."/>
            <person name="Gautier V."/>
            <person name="Ament-Velasquez S.L."/>
            <person name="Kruys A."/>
            <person name="Hutchinson M.I."/>
            <person name="Powell A.J."/>
            <person name="Barry K."/>
            <person name="Miller A.N."/>
            <person name="Grigoriev I.V."/>
            <person name="Debuchy R."/>
            <person name="Gladieux P."/>
            <person name="Thoren M.H."/>
            <person name="Johannesson H."/>
        </authorList>
    </citation>
    <scope>NUCLEOTIDE SEQUENCE</scope>
    <source>
        <strain evidence="2">SMH4607-1</strain>
    </source>
</reference>
<feature type="non-terminal residue" evidence="2">
    <location>
        <position position="1"/>
    </location>
</feature>
<dbReference type="EMBL" id="JAUKUA010000007">
    <property type="protein sequence ID" value="KAK0704360.1"/>
    <property type="molecule type" value="Genomic_DNA"/>
</dbReference>
<proteinExistence type="predicted"/>
<protein>
    <submittedName>
        <fullName evidence="2">Uncharacterized protein</fullName>
    </submittedName>
</protein>
<dbReference type="AlphaFoldDB" id="A0AA40DIE9"/>
<keyword evidence="1" id="KW-1133">Transmembrane helix</keyword>
<evidence type="ECO:0000313" key="2">
    <source>
        <dbReference type="EMBL" id="KAK0704360.1"/>
    </source>
</evidence>
<organism evidence="2 3">
    <name type="scientific">Lasiosphaeris hirsuta</name>
    <dbReference type="NCBI Taxonomy" id="260670"/>
    <lineage>
        <taxon>Eukaryota</taxon>
        <taxon>Fungi</taxon>
        <taxon>Dikarya</taxon>
        <taxon>Ascomycota</taxon>
        <taxon>Pezizomycotina</taxon>
        <taxon>Sordariomycetes</taxon>
        <taxon>Sordariomycetidae</taxon>
        <taxon>Sordariales</taxon>
        <taxon>Lasiosphaeriaceae</taxon>
        <taxon>Lasiosphaeris</taxon>
    </lineage>
</organism>
<accession>A0AA40DIE9</accession>
<feature type="transmembrane region" description="Helical" evidence="1">
    <location>
        <begin position="583"/>
        <end position="605"/>
    </location>
</feature>
<sequence length="623" mass="66581">LRAALGILGSVTILLGSLVVFGVLGFLIFLWTGEGHGGSERASASWRWFVIGERITQAITLSTVVIRFIIVGQATICTSLVAAVILERHGIPLSKLAEVSIFRSINDGPYRLSWVLITNAFSKASIFPTLLITILVFGDIATQFLSTMLVTDLQLDLLVGDPVNEILMLEMSNSFSGSIYPHNTFSRQPTYAPFGENNVSAISPLPNEKGLSDTGIMQRVFVPVKETNRTSLRSYEGKAYAMNSRFVCVPPVLEKPHITLVPGPKEVSDANGYFISAGIDIAGTLADAGLEFPPDCDGGSCFAGSSAFNCSLPWVEKAAYGIPTALCLPDGSNAYSPYPSWAINDRPLSNRSEILLIIRSNTTNVDFTMPGTSPIPESHVSNEAEWKIYSALNHSVAIELSLCFQQIDFDFVTAHLTTPTDLQAPIPGWAASTYDWNTTSIQSFLGTAPSPSPSSSSSSSSSSRGIYTIASLTSPLKTHTTWDLTARLVTHVYLASADALQNVTLFMAPKAGGFQTVLADMSLQALFADTLSATNRPALALQSLMTTMAASAVSEALRQFDVPGAATTASSVLALHPRGVRGLVAATVVVLVDVLVAGVIVGVFLRQTRFSAQGDYWHAIGQV</sequence>
<name>A0AA40DIE9_9PEZI</name>
<feature type="non-terminal residue" evidence="2">
    <location>
        <position position="623"/>
    </location>
</feature>
<feature type="transmembrane region" description="Helical" evidence="1">
    <location>
        <begin position="64"/>
        <end position="86"/>
    </location>
</feature>
<feature type="transmembrane region" description="Helical" evidence="1">
    <location>
        <begin position="7"/>
        <end position="31"/>
    </location>
</feature>
<evidence type="ECO:0000256" key="1">
    <source>
        <dbReference type="SAM" id="Phobius"/>
    </source>
</evidence>